<comment type="caution">
    <text evidence="1">The sequence shown here is derived from an EMBL/GenBank/DDBJ whole genome shotgun (WGS) entry which is preliminary data.</text>
</comment>
<sequence length="177" mass="19751">MVQWVQTTFDHSGRKWTGQQVRRFTTEYLLSTQWSEVEVIGGRKLGHQVLPHLWPLVDVFRALLRFAAIAKDLPGFRQLFCKGLCSALGLPAHGNCVEVLNVTNGSIIVEFLMRPRAHTDSRSAFELSQLLEKQLSSPYSALRRGPLGRPSAAPMRRPRGWAAGAWGDWGAESGGRL</sequence>
<name>A0ABP0K7M1_9DINO</name>
<gene>
    <name evidence="1" type="ORF">CCMP2556_LOCUS14981</name>
</gene>
<organism evidence="1 2">
    <name type="scientific">Durusdinium trenchii</name>
    <dbReference type="NCBI Taxonomy" id="1381693"/>
    <lineage>
        <taxon>Eukaryota</taxon>
        <taxon>Sar</taxon>
        <taxon>Alveolata</taxon>
        <taxon>Dinophyceae</taxon>
        <taxon>Suessiales</taxon>
        <taxon>Symbiodiniaceae</taxon>
        <taxon>Durusdinium</taxon>
    </lineage>
</organism>
<proteinExistence type="predicted"/>
<dbReference type="EMBL" id="CAXAMN010007779">
    <property type="protein sequence ID" value="CAK9022796.1"/>
    <property type="molecule type" value="Genomic_DNA"/>
</dbReference>
<reference evidence="1 2" key="1">
    <citation type="submission" date="2024-02" db="EMBL/GenBank/DDBJ databases">
        <authorList>
            <person name="Chen Y."/>
            <person name="Shah S."/>
            <person name="Dougan E. K."/>
            <person name="Thang M."/>
            <person name="Chan C."/>
        </authorList>
    </citation>
    <scope>NUCLEOTIDE SEQUENCE [LARGE SCALE GENOMIC DNA]</scope>
</reference>
<evidence type="ECO:0000313" key="2">
    <source>
        <dbReference type="Proteomes" id="UP001642484"/>
    </source>
</evidence>
<dbReference type="Proteomes" id="UP001642484">
    <property type="component" value="Unassembled WGS sequence"/>
</dbReference>
<keyword evidence="2" id="KW-1185">Reference proteome</keyword>
<evidence type="ECO:0000313" key="1">
    <source>
        <dbReference type="EMBL" id="CAK9022796.1"/>
    </source>
</evidence>
<protein>
    <submittedName>
        <fullName evidence="1">Uncharacterized protein</fullName>
    </submittedName>
</protein>
<accession>A0ABP0K7M1</accession>